<evidence type="ECO:0000313" key="2">
    <source>
        <dbReference type="Proteomes" id="UP000265703"/>
    </source>
</evidence>
<evidence type="ECO:0000313" key="1">
    <source>
        <dbReference type="EMBL" id="RIA94261.1"/>
    </source>
</evidence>
<evidence type="ECO:0008006" key="3">
    <source>
        <dbReference type="Google" id="ProtNLM"/>
    </source>
</evidence>
<proteinExistence type="predicted"/>
<name>A0A397TGY7_9GLOM</name>
<dbReference type="AlphaFoldDB" id="A0A397TGY7"/>
<dbReference type="SUPFAM" id="SSF52047">
    <property type="entry name" value="RNI-like"/>
    <property type="match status" value="1"/>
</dbReference>
<reference evidence="1 2" key="1">
    <citation type="submission" date="2018-06" db="EMBL/GenBank/DDBJ databases">
        <title>Comparative genomics reveals the genomic features of Rhizophagus irregularis, R. cerebriforme, R. diaphanum and Gigaspora rosea, and their symbiotic lifestyle signature.</title>
        <authorList>
            <person name="Morin E."/>
            <person name="San Clemente H."/>
            <person name="Chen E.C.H."/>
            <person name="De La Providencia I."/>
            <person name="Hainaut M."/>
            <person name="Kuo A."/>
            <person name="Kohler A."/>
            <person name="Murat C."/>
            <person name="Tang N."/>
            <person name="Roy S."/>
            <person name="Loubradou J."/>
            <person name="Henrissat B."/>
            <person name="Grigoriev I.V."/>
            <person name="Corradi N."/>
            <person name="Roux C."/>
            <person name="Martin F.M."/>
        </authorList>
    </citation>
    <scope>NUCLEOTIDE SEQUENCE [LARGE SCALE GENOMIC DNA]</scope>
    <source>
        <strain evidence="1 2">DAOM 227022</strain>
    </source>
</reference>
<dbReference type="InterPro" id="IPR032675">
    <property type="entry name" value="LRR_dom_sf"/>
</dbReference>
<sequence length="342" mass="40101">MARTLIKTGVDRFQDKRKRNLLKEEIYKLFINDCKNVKYIYWKEFPLFQYPGALTFFSQLCALGINHYFVTSRNLFEMGKICQNIKYLDVYECKGNDLGLINFIDIQKNLQSLLLYFNDIKKPCHIQFSEVTEKKAGTLKKFVLRPIIILLSPKFLLSLINLQHLELINDDNYNADESKEWQEWKKYLSISSFPNIQVLKTAFLLDPEYQGSEYDKKFIESIANYSKIEKLTIEIGAVNLDIVKNIFLNCKQLKKVNLSTSKKLPNGDELLEIITEYSSKNLCAFSFGDNWNFSVSGLRSFFENWRGRIPLKFNCYYDGMGAWTEEHIMIVKQYRDEGVIKG</sequence>
<dbReference type="EMBL" id="QKYT01000086">
    <property type="protein sequence ID" value="RIA94261.1"/>
    <property type="molecule type" value="Genomic_DNA"/>
</dbReference>
<accession>A0A397TGY7</accession>
<comment type="caution">
    <text evidence="1">The sequence shown here is derived from an EMBL/GenBank/DDBJ whole genome shotgun (WGS) entry which is preliminary data.</text>
</comment>
<dbReference type="Proteomes" id="UP000265703">
    <property type="component" value="Unassembled WGS sequence"/>
</dbReference>
<dbReference type="Gene3D" id="3.80.10.10">
    <property type="entry name" value="Ribonuclease Inhibitor"/>
    <property type="match status" value="1"/>
</dbReference>
<organism evidence="1 2">
    <name type="scientific">Glomus cerebriforme</name>
    <dbReference type="NCBI Taxonomy" id="658196"/>
    <lineage>
        <taxon>Eukaryota</taxon>
        <taxon>Fungi</taxon>
        <taxon>Fungi incertae sedis</taxon>
        <taxon>Mucoromycota</taxon>
        <taxon>Glomeromycotina</taxon>
        <taxon>Glomeromycetes</taxon>
        <taxon>Glomerales</taxon>
        <taxon>Glomeraceae</taxon>
        <taxon>Glomus</taxon>
    </lineage>
</organism>
<gene>
    <name evidence="1" type="ORF">C1645_734951</name>
</gene>
<protein>
    <recommendedName>
        <fullName evidence="3">F-box domain-containing protein</fullName>
    </recommendedName>
</protein>
<keyword evidence="2" id="KW-1185">Reference proteome</keyword>